<dbReference type="PANTHER" id="PTHR41339:SF1">
    <property type="entry name" value="SECRETED PROTEIN"/>
    <property type="match status" value="1"/>
</dbReference>
<dbReference type="EMBL" id="LWBP01000199">
    <property type="protein sequence ID" value="OQP56591.1"/>
    <property type="molecule type" value="Genomic_DNA"/>
</dbReference>
<dbReference type="InterPro" id="IPR011050">
    <property type="entry name" value="Pectin_lyase_fold/virulence"/>
</dbReference>
<organism evidence="1 2">
    <name type="scientific">Niastella populi</name>
    <dbReference type="NCBI Taxonomy" id="550983"/>
    <lineage>
        <taxon>Bacteria</taxon>
        <taxon>Pseudomonadati</taxon>
        <taxon>Bacteroidota</taxon>
        <taxon>Chitinophagia</taxon>
        <taxon>Chitinophagales</taxon>
        <taxon>Chitinophagaceae</taxon>
        <taxon>Niastella</taxon>
    </lineage>
</organism>
<name>A0A1V9FE81_9BACT</name>
<proteinExistence type="predicted"/>
<dbReference type="SUPFAM" id="SSF51126">
    <property type="entry name" value="Pectin lyase-like"/>
    <property type="match status" value="1"/>
</dbReference>
<gene>
    <name evidence="1" type="ORF">A4R26_05380</name>
</gene>
<dbReference type="PANTHER" id="PTHR41339">
    <property type="entry name" value="LIPL48"/>
    <property type="match status" value="1"/>
</dbReference>
<protein>
    <recommendedName>
        <fullName evidence="3">T9SS C-terminal target domain-containing protein</fullName>
    </recommendedName>
</protein>
<accession>A0A1V9FE81</accession>
<evidence type="ECO:0000313" key="2">
    <source>
        <dbReference type="Proteomes" id="UP000192276"/>
    </source>
</evidence>
<evidence type="ECO:0008006" key="3">
    <source>
        <dbReference type="Google" id="ProtNLM"/>
    </source>
</evidence>
<evidence type="ECO:0000313" key="1">
    <source>
        <dbReference type="EMBL" id="OQP56591.1"/>
    </source>
</evidence>
<dbReference type="STRING" id="550983.A4R26_05380"/>
<dbReference type="Proteomes" id="UP000192276">
    <property type="component" value="Unassembled WGS sequence"/>
</dbReference>
<comment type="caution">
    <text evidence="1">The sequence shown here is derived from an EMBL/GenBank/DDBJ whole genome shotgun (WGS) entry which is preliminary data.</text>
</comment>
<sequence length="444" mass="46150">MAVLALAATACKKNGIDKGFSPRGTFAGPYVDTVVLPLTITADRFLSNDTLYVLDGKTYVTNNATLIFEEGTHVEAVKKSTNDSASALIVTRGAQIFAAGTPSDPIVFTSHQATPAAGDWGGIVLLGNAPLNRADATIEGINLPSVPAGVDVNYGGGGAGLGDANHSSGQLEYVIIEYAGAAIATDNELNGLTLGGVGAGTILNHIEVAYGNDDAFEFFGGTVNASYLFALAPDDDAFDFDFGYSGHIQYALSVLDAGENYSANPNGIESDNNATGAADEPRTRAIISNMTVIGVETSSQAATLGLLNGAQFRRHSSYEVRNSIFMGFPTGLQLASSGSQADIANFNHNLVHGFSAVINPSTLTLPGSNGQYVSSNANTDVLLADPFNGDFRPLSASPALSLTTDYVGLPSEFETPAYRGAFGPYVANDATANNWLAGWAKLNY</sequence>
<keyword evidence="2" id="KW-1185">Reference proteome</keyword>
<dbReference type="AlphaFoldDB" id="A0A1V9FE81"/>
<reference evidence="2" key="1">
    <citation type="submission" date="2016-04" db="EMBL/GenBank/DDBJ databases">
        <authorList>
            <person name="Chen L."/>
            <person name="Zhuang W."/>
            <person name="Wang G."/>
        </authorList>
    </citation>
    <scope>NUCLEOTIDE SEQUENCE [LARGE SCALE GENOMIC DNA]</scope>
    <source>
        <strain evidence="2">208</strain>
    </source>
</reference>